<accession>A0ABV9TBI1</accession>
<gene>
    <name evidence="3" type="ORF">ACFPDQ_05525</name>
</gene>
<name>A0ABV9TBI1_9GAMM</name>
<evidence type="ECO:0000259" key="2">
    <source>
        <dbReference type="Pfam" id="PF08279"/>
    </source>
</evidence>
<evidence type="ECO:0000313" key="4">
    <source>
        <dbReference type="Proteomes" id="UP001595926"/>
    </source>
</evidence>
<keyword evidence="4" id="KW-1185">Reference proteome</keyword>
<protein>
    <submittedName>
        <fullName evidence="3">HTH domain-containing protein</fullName>
    </submittedName>
</protein>
<dbReference type="Pfam" id="PF08279">
    <property type="entry name" value="HTH_11"/>
    <property type="match status" value="1"/>
</dbReference>
<evidence type="ECO:0000313" key="3">
    <source>
        <dbReference type="EMBL" id="MFC4892504.1"/>
    </source>
</evidence>
<dbReference type="Gene3D" id="1.10.10.10">
    <property type="entry name" value="Winged helix-like DNA-binding domain superfamily/Winged helix DNA-binding domain"/>
    <property type="match status" value="1"/>
</dbReference>
<feature type="region of interest" description="Disordered" evidence="1">
    <location>
        <begin position="63"/>
        <end position="109"/>
    </location>
</feature>
<dbReference type="RefSeq" id="WP_119329881.1">
    <property type="nucleotide sequence ID" value="NZ_JBHSJH010000002.1"/>
</dbReference>
<dbReference type="Proteomes" id="UP001595926">
    <property type="component" value="Unassembled WGS sequence"/>
</dbReference>
<evidence type="ECO:0000256" key="1">
    <source>
        <dbReference type="SAM" id="MobiDB-lite"/>
    </source>
</evidence>
<proteinExistence type="predicted"/>
<dbReference type="InterPro" id="IPR013196">
    <property type="entry name" value="HTH_11"/>
</dbReference>
<dbReference type="InterPro" id="IPR036388">
    <property type="entry name" value="WH-like_DNA-bd_sf"/>
</dbReference>
<feature type="compositionally biased region" description="Basic and acidic residues" evidence="1">
    <location>
        <begin position="94"/>
        <end position="109"/>
    </location>
</feature>
<comment type="caution">
    <text evidence="3">The sequence shown here is derived from an EMBL/GenBank/DDBJ whole genome shotgun (WGS) entry which is preliminary data.</text>
</comment>
<dbReference type="EMBL" id="JBHSJH010000002">
    <property type="protein sequence ID" value="MFC4892504.1"/>
    <property type="molecule type" value="Genomic_DNA"/>
</dbReference>
<reference evidence="4" key="1">
    <citation type="journal article" date="2019" name="Int. J. Syst. Evol. Microbiol.">
        <title>The Global Catalogue of Microorganisms (GCM) 10K type strain sequencing project: providing services to taxonomists for standard genome sequencing and annotation.</title>
        <authorList>
            <consortium name="The Broad Institute Genomics Platform"/>
            <consortium name="The Broad Institute Genome Sequencing Center for Infectious Disease"/>
            <person name="Wu L."/>
            <person name="Ma J."/>
        </authorList>
    </citation>
    <scope>NUCLEOTIDE SEQUENCE [LARGE SCALE GENOMIC DNA]</scope>
    <source>
        <strain evidence="4">CGMCC 1.13718</strain>
    </source>
</reference>
<feature type="domain" description="Helix-turn-helix type 11" evidence="2">
    <location>
        <begin position="13"/>
        <end position="54"/>
    </location>
</feature>
<organism evidence="3 4">
    <name type="scientific">Pseudofrancisella aestuarii</name>
    <dbReference type="NCBI Taxonomy" id="2670347"/>
    <lineage>
        <taxon>Bacteria</taxon>
        <taxon>Pseudomonadati</taxon>
        <taxon>Pseudomonadota</taxon>
        <taxon>Gammaproteobacteria</taxon>
        <taxon>Thiotrichales</taxon>
        <taxon>Francisellaceae</taxon>
        <taxon>Pseudofrancisella</taxon>
    </lineage>
</organism>
<sequence length="153" mass="17750">MKIPREKELAIKRAIIQCIEKNESAAKLADDLGISKSTIYKYRKALVDQGFLIKESDGSFSTVENKYSTKQSKKPKMHTLDLSFNESPESDLEETPKENIEETPKENIEETLKREEVELIIKEDFSRLETIDSEFDNENTGLIKKIFNKFRRS</sequence>